<dbReference type="Proteomes" id="UP000555728">
    <property type="component" value="Unassembled WGS sequence"/>
</dbReference>
<gene>
    <name evidence="2" type="ORF">GGD88_002843</name>
</gene>
<dbReference type="Pfam" id="PF12576">
    <property type="entry name" value="DUF3754"/>
    <property type="match status" value="1"/>
</dbReference>
<evidence type="ECO:0000313" key="3">
    <source>
        <dbReference type="Proteomes" id="UP000555728"/>
    </source>
</evidence>
<accession>A0A7W6WLQ1</accession>
<feature type="transmembrane region" description="Helical" evidence="1">
    <location>
        <begin position="311"/>
        <end position="329"/>
    </location>
</feature>
<organism evidence="2 3">
    <name type="scientific">Roseospira goensis</name>
    <dbReference type="NCBI Taxonomy" id="391922"/>
    <lineage>
        <taxon>Bacteria</taxon>
        <taxon>Pseudomonadati</taxon>
        <taxon>Pseudomonadota</taxon>
        <taxon>Alphaproteobacteria</taxon>
        <taxon>Rhodospirillales</taxon>
        <taxon>Rhodospirillaceae</taxon>
        <taxon>Roseospira</taxon>
    </lineage>
</organism>
<reference evidence="2 3" key="1">
    <citation type="submission" date="2020-08" db="EMBL/GenBank/DDBJ databases">
        <title>Genome sequencing of Purple Non-Sulfur Bacteria from various extreme environments.</title>
        <authorList>
            <person name="Mayer M."/>
        </authorList>
    </citation>
    <scope>NUCLEOTIDE SEQUENCE [LARGE SCALE GENOMIC DNA]</scope>
    <source>
        <strain evidence="2 3">JA135</strain>
    </source>
</reference>
<keyword evidence="1" id="KW-0472">Membrane</keyword>
<dbReference type="PANTHER" id="PTHR33645">
    <property type="entry name" value="AMINOPEPTIDASE (DUF3754)"/>
    <property type="match status" value="1"/>
</dbReference>
<dbReference type="RefSeq" id="WP_184436515.1">
    <property type="nucleotide sequence ID" value="NZ_JACIGI010000027.1"/>
</dbReference>
<evidence type="ECO:0000313" key="2">
    <source>
        <dbReference type="EMBL" id="MBB4287099.1"/>
    </source>
</evidence>
<dbReference type="AlphaFoldDB" id="A0A7W6WLQ1"/>
<proteinExistence type="predicted"/>
<evidence type="ECO:0000256" key="1">
    <source>
        <dbReference type="SAM" id="Phobius"/>
    </source>
</evidence>
<keyword evidence="1" id="KW-1133">Transmembrane helix</keyword>
<protein>
    <recommendedName>
        <fullName evidence="4">DUF3754 domain-containing protein</fullName>
    </recommendedName>
</protein>
<feature type="transmembrane region" description="Helical" evidence="1">
    <location>
        <begin position="266"/>
        <end position="299"/>
    </location>
</feature>
<dbReference type="EMBL" id="JACIGI010000027">
    <property type="protein sequence ID" value="MBB4287099.1"/>
    <property type="molecule type" value="Genomic_DNA"/>
</dbReference>
<dbReference type="InterPro" id="IPR022227">
    <property type="entry name" value="DUF3754"/>
</dbReference>
<keyword evidence="1" id="KW-0812">Transmembrane</keyword>
<keyword evidence="3" id="KW-1185">Reference proteome</keyword>
<name>A0A7W6WLQ1_9PROT</name>
<dbReference type="PANTHER" id="PTHR33645:SF11">
    <property type="entry name" value="AMINOPEPTIDASE (DUF3754)"/>
    <property type="match status" value="1"/>
</dbReference>
<evidence type="ECO:0008006" key="4">
    <source>
        <dbReference type="Google" id="ProtNLM"/>
    </source>
</evidence>
<sequence>MGAPIAAPQTQARTAVGAARAETASVAPDAVDAVDDTVADTFIPVPQGALVERLGALWSGAGPETRATFDALGRLLGLLFRIEGREVLAGLRDDYHPFNPDLPPAALDWSEDRPATYARLKDRLSRLLAQANFVRVDPERLTRAERAVAEVDAEVRVPRHHYADVAFFARGRRRASTERSHLFGLIRRVVPAIRLRHVVVLIRFHDSIAEPRRRLPLPESLTPGGRPLTRVFEGRVVLKLFTDVAEADLNMLYPGARAVMRLRDKLLLGVPAVAGGVPVLMNILPALSVLMVVAAAWLGFTAAGSVEQQDLAKALAAMSALAGLGGFLMRQWIKFERQVLKYQMVLTDNLYYRNVCNNAAVFDYLLGTAEDQEFKEALLAYVHLARAERPLDAAGLKAAVEAWLSGTCGVRVDFDIDDALGKLGRLDLLAAAGDGRFGVPPLPEALDRLRSRWHREAGDGPDGLVRLGARGSTESAGFDAADGR</sequence>
<comment type="caution">
    <text evidence="2">The sequence shown here is derived from an EMBL/GenBank/DDBJ whole genome shotgun (WGS) entry which is preliminary data.</text>
</comment>